<gene>
    <name evidence="4" type="ORF">GGQ55_004853</name>
</gene>
<dbReference type="Proteomes" id="UP000541969">
    <property type="component" value="Unassembled WGS sequence"/>
</dbReference>
<evidence type="ECO:0000259" key="3">
    <source>
        <dbReference type="Pfam" id="PF13490"/>
    </source>
</evidence>
<evidence type="ECO:0000256" key="2">
    <source>
        <dbReference type="ARBA" id="ARBA00023163"/>
    </source>
</evidence>
<protein>
    <submittedName>
        <fullName evidence="4">Putative anti-sigma-YlaC factor YlaD</fullName>
    </submittedName>
</protein>
<keyword evidence="5" id="KW-1185">Reference proteome</keyword>
<dbReference type="EMBL" id="JACBZT010000001">
    <property type="protein sequence ID" value="NYJ08575.1"/>
    <property type="molecule type" value="Genomic_DNA"/>
</dbReference>
<name>A0A853CKX2_9ACTN</name>
<dbReference type="InterPro" id="IPR041916">
    <property type="entry name" value="Anti_sigma_zinc_sf"/>
</dbReference>
<dbReference type="InterPro" id="IPR027383">
    <property type="entry name" value="Znf_put"/>
</dbReference>
<accession>A0A853CKX2</accession>
<evidence type="ECO:0000313" key="5">
    <source>
        <dbReference type="Proteomes" id="UP000541969"/>
    </source>
</evidence>
<feature type="domain" description="Putative zinc-finger" evidence="3">
    <location>
        <begin position="19"/>
        <end position="52"/>
    </location>
</feature>
<reference evidence="4 5" key="1">
    <citation type="submission" date="2020-07" db="EMBL/GenBank/DDBJ databases">
        <title>Sequencing the genomes of 1000 actinobacteria strains.</title>
        <authorList>
            <person name="Klenk H.-P."/>
        </authorList>
    </citation>
    <scope>NUCLEOTIDE SEQUENCE [LARGE SCALE GENOMIC DNA]</scope>
    <source>
        <strain evidence="4 5">DSM 104001</strain>
    </source>
</reference>
<dbReference type="RefSeq" id="WP_218859428.1">
    <property type="nucleotide sequence ID" value="NZ_JACBZT010000001.1"/>
</dbReference>
<keyword evidence="1" id="KW-0805">Transcription regulation</keyword>
<comment type="caution">
    <text evidence="4">The sequence shown here is derived from an EMBL/GenBank/DDBJ whole genome shotgun (WGS) entry which is preliminary data.</text>
</comment>
<dbReference type="Pfam" id="PF13490">
    <property type="entry name" value="zf-HC2"/>
    <property type="match status" value="1"/>
</dbReference>
<keyword evidence="2" id="KW-0804">Transcription</keyword>
<organism evidence="4 5">
    <name type="scientific">Petropleomorpha daqingensis</name>
    <dbReference type="NCBI Taxonomy" id="2026353"/>
    <lineage>
        <taxon>Bacteria</taxon>
        <taxon>Bacillati</taxon>
        <taxon>Actinomycetota</taxon>
        <taxon>Actinomycetes</taxon>
        <taxon>Geodermatophilales</taxon>
        <taxon>Geodermatophilaceae</taxon>
        <taxon>Petropleomorpha</taxon>
    </lineage>
</organism>
<sequence length="97" mass="10623">MADLPTPRPGDHDVLTIACREFVELVTEHLEGTLPDAVEQAIAEHLELCEPCVVYLEQVRSTARALRTLPEPTLPPAARERLLDVFTALHGREGSAG</sequence>
<evidence type="ECO:0000256" key="1">
    <source>
        <dbReference type="ARBA" id="ARBA00023015"/>
    </source>
</evidence>
<dbReference type="Gene3D" id="1.10.10.1320">
    <property type="entry name" value="Anti-sigma factor, zinc-finger domain"/>
    <property type="match status" value="1"/>
</dbReference>
<dbReference type="AlphaFoldDB" id="A0A853CKX2"/>
<proteinExistence type="predicted"/>
<evidence type="ECO:0000313" key="4">
    <source>
        <dbReference type="EMBL" id="NYJ08575.1"/>
    </source>
</evidence>